<proteinExistence type="predicted"/>
<name>A0ACB8FHC6_9SAUR</name>
<organism evidence="1 2">
    <name type="scientific">Sphaerodactylus townsendi</name>
    <dbReference type="NCBI Taxonomy" id="933632"/>
    <lineage>
        <taxon>Eukaryota</taxon>
        <taxon>Metazoa</taxon>
        <taxon>Chordata</taxon>
        <taxon>Craniata</taxon>
        <taxon>Vertebrata</taxon>
        <taxon>Euteleostomi</taxon>
        <taxon>Lepidosauria</taxon>
        <taxon>Squamata</taxon>
        <taxon>Bifurcata</taxon>
        <taxon>Gekkota</taxon>
        <taxon>Sphaerodactylidae</taxon>
        <taxon>Sphaerodactylus</taxon>
    </lineage>
</organism>
<keyword evidence="2" id="KW-1185">Reference proteome</keyword>
<dbReference type="EMBL" id="CM037617">
    <property type="protein sequence ID" value="KAH8004935.1"/>
    <property type="molecule type" value="Genomic_DNA"/>
</dbReference>
<evidence type="ECO:0000313" key="2">
    <source>
        <dbReference type="Proteomes" id="UP000827872"/>
    </source>
</evidence>
<reference evidence="1" key="1">
    <citation type="submission" date="2021-08" db="EMBL/GenBank/DDBJ databases">
        <title>The first chromosome-level gecko genome reveals the dynamic sex chromosomes of Neotropical dwarf geckos (Sphaerodactylidae: Sphaerodactylus).</title>
        <authorList>
            <person name="Pinto B.J."/>
            <person name="Keating S.E."/>
            <person name="Gamble T."/>
        </authorList>
    </citation>
    <scope>NUCLEOTIDE SEQUENCE</scope>
    <source>
        <strain evidence="1">TG3544</strain>
    </source>
</reference>
<sequence length="380" mass="42913">MISTIPEEIVKLPDEDLKKFWASKTLVTFPQRPAFPPRERDPGFSSAGGSNEKSDKESSSSSSSESDSSSDSDEEGDDIKDTRKTKVAFPRRDPILSEERTVKEKTANEQHFPQIRKKDSEKHLHNPTITVSPIKKKGVVFPRQDTISFKDRTVKVNTSRQHIPSSQNARALRDSPRISEPPIKEKEVCQTTDKLLQSELVKHDTKQKSKGAHLKSMDLVINPVEIQTSESQRLTSNQLETSLHEAASSKLSKTQQESMTTQNLTLLSQKESEARKGQDTASQERHAMKVQEELLDDNAPVVETTMMEEIAQETGIQEEEPSIAQEVKTEVETSQEAIDTSTYKNLQHHEYTPFTFVDYDVELSKFRLPQPSSGRASPWH</sequence>
<comment type="caution">
    <text evidence="1">The sequence shown here is derived from an EMBL/GenBank/DDBJ whole genome shotgun (WGS) entry which is preliminary data.</text>
</comment>
<protein>
    <submittedName>
        <fullName evidence="1">Uncharacterized protein</fullName>
    </submittedName>
</protein>
<evidence type="ECO:0000313" key="1">
    <source>
        <dbReference type="EMBL" id="KAH8004935.1"/>
    </source>
</evidence>
<accession>A0ACB8FHC6</accession>
<gene>
    <name evidence="1" type="ORF">K3G42_021172</name>
</gene>
<dbReference type="Proteomes" id="UP000827872">
    <property type="component" value="Linkage Group LG04"/>
</dbReference>